<dbReference type="Gene3D" id="1.10.287.130">
    <property type="match status" value="1"/>
</dbReference>
<dbReference type="SMART" id="SM00086">
    <property type="entry name" value="PAC"/>
    <property type="match status" value="2"/>
</dbReference>
<evidence type="ECO:0000256" key="11">
    <source>
        <dbReference type="SAM" id="Phobius"/>
    </source>
</evidence>
<dbReference type="FunFam" id="3.30.565.10:FF:000078">
    <property type="entry name" value="Two-component sensor histidine kinase"/>
    <property type="match status" value="1"/>
</dbReference>
<dbReference type="GO" id="GO:0000155">
    <property type="term" value="F:phosphorelay sensor kinase activity"/>
    <property type="evidence" value="ECO:0007669"/>
    <property type="project" value="InterPro"/>
</dbReference>
<dbReference type="Pfam" id="PF02518">
    <property type="entry name" value="HATPase_c"/>
    <property type="match status" value="1"/>
</dbReference>
<dbReference type="CDD" id="cd00082">
    <property type="entry name" value="HisKA"/>
    <property type="match status" value="1"/>
</dbReference>
<evidence type="ECO:0000256" key="6">
    <source>
        <dbReference type="ARBA" id="ARBA00022692"/>
    </source>
</evidence>
<dbReference type="PROSITE" id="PS50112">
    <property type="entry name" value="PAS"/>
    <property type="match status" value="2"/>
</dbReference>
<dbReference type="InterPro" id="IPR036890">
    <property type="entry name" value="HATPase_C_sf"/>
</dbReference>
<evidence type="ECO:0000256" key="7">
    <source>
        <dbReference type="ARBA" id="ARBA00022777"/>
    </source>
</evidence>
<dbReference type="PROSITE" id="PS50110">
    <property type="entry name" value="RESPONSE_REGULATORY"/>
    <property type="match status" value="3"/>
</dbReference>
<dbReference type="SMART" id="SM00387">
    <property type="entry name" value="HATPase_c"/>
    <property type="match status" value="1"/>
</dbReference>
<dbReference type="SMART" id="SM00388">
    <property type="entry name" value="HisKA"/>
    <property type="match status" value="1"/>
</dbReference>
<dbReference type="Gene3D" id="3.30.450.350">
    <property type="entry name" value="CHASE domain"/>
    <property type="match status" value="1"/>
</dbReference>
<dbReference type="PRINTS" id="PR00344">
    <property type="entry name" value="BCTRLSENSOR"/>
</dbReference>
<dbReference type="InterPro" id="IPR000014">
    <property type="entry name" value="PAS"/>
</dbReference>
<evidence type="ECO:0000259" key="14">
    <source>
        <dbReference type="PROSITE" id="PS50112"/>
    </source>
</evidence>
<dbReference type="InterPro" id="IPR013767">
    <property type="entry name" value="PAS_fold"/>
</dbReference>
<keyword evidence="4 10" id="KW-0597">Phosphoprotein</keyword>
<dbReference type="InterPro" id="IPR035965">
    <property type="entry name" value="PAS-like_dom_sf"/>
</dbReference>
<keyword evidence="6 11" id="KW-0812">Transmembrane</keyword>
<dbReference type="Gene3D" id="3.30.565.10">
    <property type="entry name" value="Histidine kinase-like ATPase, C-terminal domain"/>
    <property type="match status" value="1"/>
</dbReference>
<dbReference type="Gene3D" id="3.40.50.2300">
    <property type="match status" value="3"/>
</dbReference>
<dbReference type="Pfam" id="PF13426">
    <property type="entry name" value="PAS_9"/>
    <property type="match status" value="1"/>
</dbReference>
<evidence type="ECO:0000256" key="4">
    <source>
        <dbReference type="ARBA" id="ARBA00022553"/>
    </source>
</evidence>
<evidence type="ECO:0000256" key="3">
    <source>
        <dbReference type="ARBA" id="ARBA00012438"/>
    </source>
</evidence>
<dbReference type="SUPFAM" id="SSF55785">
    <property type="entry name" value="PYP-like sensor domain (PAS domain)"/>
    <property type="match status" value="2"/>
</dbReference>
<evidence type="ECO:0000256" key="5">
    <source>
        <dbReference type="ARBA" id="ARBA00022679"/>
    </source>
</evidence>
<dbReference type="Gene3D" id="3.30.450.20">
    <property type="entry name" value="PAS domain"/>
    <property type="match status" value="2"/>
</dbReference>
<dbReference type="Pfam" id="PF00989">
    <property type="entry name" value="PAS"/>
    <property type="match status" value="1"/>
</dbReference>
<gene>
    <name evidence="17" type="ORF">UIB01_05075</name>
</gene>
<evidence type="ECO:0000259" key="12">
    <source>
        <dbReference type="PROSITE" id="PS50109"/>
    </source>
</evidence>
<feature type="transmembrane region" description="Helical" evidence="11">
    <location>
        <begin position="313"/>
        <end position="336"/>
    </location>
</feature>
<dbReference type="PROSITE" id="PS50113">
    <property type="entry name" value="PAC"/>
    <property type="match status" value="1"/>
</dbReference>
<dbReference type="Pfam" id="PF03924">
    <property type="entry name" value="CHASE"/>
    <property type="match status" value="1"/>
</dbReference>
<evidence type="ECO:0000313" key="17">
    <source>
        <dbReference type="EMBL" id="AHY41880.1"/>
    </source>
</evidence>
<dbReference type="InterPro" id="IPR003661">
    <property type="entry name" value="HisK_dim/P_dom"/>
</dbReference>
<keyword evidence="9 11" id="KW-0472">Membrane</keyword>
<dbReference type="CDD" id="cd16922">
    <property type="entry name" value="HATPase_EvgS-ArcB-TorS-like"/>
    <property type="match status" value="1"/>
</dbReference>
<dbReference type="PROSITE" id="PS50839">
    <property type="entry name" value="CHASE"/>
    <property type="match status" value="1"/>
</dbReference>
<dbReference type="GO" id="GO:0009927">
    <property type="term" value="F:histidine phosphotransfer kinase activity"/>
    <property type="evidence" value="ECO:0007669"/>
    <property type="project" value="TreeGrafter"/>
</dbReference>
<feature type="domain" description="Response regulatory" evidence="13">
    <location>
        <begin position="1112"/>
        <end position="1227"/>
    </location>
</feature>
<comment type="catalytic activity">
    <reaction evidence="1">
        <text>ATP + protein L-histidine = ADP + protein N-phospho-L-histidine.</text>
        <dbReference type="EC" id="2.7.13.3"/>
    </reaction>
</comment>
<dbReference type="InterPro" id="IPR006189">
    <property type="entry name" value="CHASE_dom"/>
</dbReference>
<evidence type="ECO:0000256" key="8">
    <source>
        <dbReference type="ARBA" id="ARBA00022989"/>
    </source>
</evidence>
<dbReference type="PANTHER" id="PTHR43047">
    <property type="entry name" value="TWO-COMPONENT HISTIDINE PROTEIN KINASE"/>
    <property type="match status" value="1"/>
</dbReference>
<dbReference type="InterPro" id="IPR005467">
    <property type="entry name" value="His_kinase_dom"/>
</dbReference>
<dbReference type="Pfam" id="PF00072">
    <property type="entry name" value="Response_reg"/>
    <property type="match status" value="3"/>
</dbReference>
<keyword evidence="7 17" id="KW-0418">Kinase</keyword>
<feature type="domain" description="PAC" evidence="15">
    <location>
        <begin position="542"/>
        <end position="592"/>
    </location>
</feature>
<dbReference type="EC" id="2.7.13.3" evidence="3"/>
<evidence type="ECO:0000313" key="18">
    <source>
        <dbReference type="Proteomes" id="UP000025238"/>
    </source>
</evidence>
<feature type="domain" description="Response regulatory" evidence="13">
    <location>
        <begin position="857"/>
        <end position="969"/>
    </location>
</feature>
<dbReference type="NCBIfam" id="TIGR00229">
    <property type="entry name" value="sensory_box"/>
    <property type="match status" value="2"/>
</dbReference>
<keyword evidence="8 11" id="KW-1133">Transmembrane helix</keyword>
<evidence type="ECO:0000259" key="16">
    <source>
        <dbReference type="PROSITE" id="PS50839"/>
    </source>
</evidence>
<dbReference type="EMBL" id="CP007509">
    <property type="protein sequence ID" value="AHY41880.1"/>
    <property type="molecule type" value="Genomic_DNA"/>
</dbReference>
<dbReference type="InterPro" id="IPR001610">
    <property type="entry name" value="PAC"/>
</dbReference>
<dbReference type="InterPro" id="IPR003594">
    <property type="entry name" value="HATPase_dom"/>
</dbReference>
<dbReference type="InterPro" id="IPR036097">
    <property type="entry name" value="HisK_dim/P_sf"/>
</dbReference>
<dbReference type="KEGG" id="pstu:UIB01_05075"/>
<feature type="domain" description="Histidine kinase" evidence="12">
    <location>
        <begin position="610"/>
        <end position="835"/>
    </location>
</feature>
<feature type="modified residue" description="4-aspartylphosphate" evidence="10">
    <location>
        <position position="1161"/>
    </location>
</feature>
<dbReference type="InterPro" id="IPR042240">
    <property type="entry name" value="CHASE_sf"/>
</dbReference>
<reference evidence="17 18" key="1">
    <citation type="submission" date="2014-03" db="EMBL/GenBank/DDBJ databases">
        <title>Complete genome sequence of Pseudomonas stutzeri 19SMN4.</title>
        <authorList>
            <person name="Brunet-Galmes I."/>
            <person name="Nogales B."/>
            <person name="Busquets A."/>
            <person name="Pena A."/>
            <person name="Gomila M."/>
            <person name="Garcia-Valdes E."/>
            <person name="Lalucat J."/>
            <person name="Bennasar A."/>
            <person name="Bosch R."/>
        </authorList>
    </citation>
    <scope>NUCLEOTIDE SEQUENCE [LARGE SCALE GENOMIC DNA]</scope>
    <source>
        <strain evidence="17 18">19SMN4</strain>
    </source>
</reference>
<protein>
    <recommendedName>
        <fullName evidence="3">histidine kinase</fullName>
        <ecNumber evidence="3">2.7.13.3</ecNumber>
    </recommendedName>
</protein>
<dbReference type="Pfam" id="PF00512">
    <property type="entry name" value="HisKA"/>
    <property type="match status" value="1"/>
</dbReference>
<dbReference type="InterPro" id="IPR000700">
    <property type="entry name" value="PAS-assoc_C"/>
</dbReference>
<feature type="modified residue" description="4-aspartylphosphate" evidence="10">
    <location>
        <position position="1026"/>
    </location>
</feature>
<evidence type="ECO:0000259" key="13">
    <source>
        <dbReference type="PROSITE" id="PS50110"/>
    </source>
</evidence>
<dbReference type="PROSITE" id="PS50109">
    <property type="entry name" value="HIS_KIN"/>
    <property type="match status" value="1"/>
</dbReference>
<dbReference type="SMART" id="SM00448">
    <property type="entry name" value="REC"/>
    <property type="match status" value="3"/>
</dbReference>
<proteinExistence type="predicted"/>
<feature type="domain" description="PAS" evidence="14">
    <location>
        <begin position="354"/>
        <end position="428"/>
    </location>
</feature>
<feature type="transmembrane region" description="Helical" evidence="11">
    <location>
        <begin position="12"/>
        <end position="32"/>
    </location>
</feature>
<accession>A0A023WQB7</accession>
<evidence type="ECO:0000256" key="1">
    <source>
        <dbReference type="ARBA" id="ARBA00000085"/>
    </source>
</evidence>
<dbReference type="SMART" id="SM01079">
    <property type="entry name" value="CHASE"/>
    <property type="match status" value="1"/>
</dbReference>
<evidence type="ECO:0000256" key="9">
    <source>
        <dbReference type="ARBA" id="ARBA00023136"/>
    </source>
</evidence>
<comment type="subcellular location">
    <subcellularLocation>
        <location evidence="2">Membrane</location>
    </subcellularLocation>
</comment>
<dbReference type="InterPro" id="IPR001789">
    <property type="entry name" value="Sig_transdc_resp-reg_receiver"/>
</dbReference>
<evidence type="ECO:0000256" key="2">
    <source>
        <dbReference type="ARBA" id="ARBA00004370"/>
    </source>
</evidence>
<dbReference type="InterPro" id="IPR011006">
    <property type="entry name" value="CheY-like_superfamily"/>
</dbReference>
<feature type="domain" description="CHASE" evidence="16">
    <location>
        <begin position="80"/>
        <end position="296"/>
    </location>
</feature>
<name>A0A023WQB7_STUST</name>
<dbReference type="SUPFAM" id="SSF52172">
    <property type="entry name" value="CheY-like"/>
    <property type="match status" value="3"/>
</dbReference>
<dbReference type="PATRIC" id="fig|316.97.peg.1032"/>
<dbReference type="SUPFAM" id="SSF47384">
    <property type="entry name" value="Homodimeric domain of signal transducing histidine kinase"/>
    <property type="match status" value="1"/>
</dbReference>
<dbReference type="AlphaFoldDB" id="A0A023WQB7"/>
<dbReference type="SMART" id="SM00091">
    <property type="entry name" value="PAS"/>
    <property type="match status" value="2"/>
</dbReference>
<evidence type="ECO:0000256" key="10">
    <source>
        <dbReference type="PROSITE-ProRule" id="PRU00169"/>
    </source>
</evidence>
<sequence length="1239" mass="137886">MDDRPALHSRRSWLPLLVALALMAGLGGWIGWQWHVQEQRSKVEQEQRFTFAVDDIEHTLRERMRAYEMVLRGLAGVVAGSDEVTADDWARAADQLQLQDFYPGIQAVALARYATPKTLNAIIEQIRSSGRERFRMYPLGDREEYVVTDYIHPTDWRNRRVLGFDLFSEATRREAIISTRNSGNPVLTGPLRLKQETEQNVQVGVLLFFPIYAAAAPVTTEEERQRAFIGTLHGAFRLTDLMEGILGSRSRMLQLQLFDAANPDSPLLAGRAPVSANARFQRIRNIYMYGRSWQLQVASTPEYEAVLRDNNRAFSLAAALTAAALFSLLIGGYLYLRERALRSSQALSLQLQEREARFRQLIEQLPVATLLCNAGGRIELANQSAGQLLGSSPDLLAGERVSRYVPGVLGEQILGQLRETSQLELQAQRDNGNPIPVAVSLTSFSHDDALYYVLNLLDLQARKRDEERFRNVVEASPNAFALVDSRGDIVMVNRQTELLFGYTRQELLGQPVELLLPEALREAHRGLRQGYAEHPEPRRMGGNRELFGRHRDGSALPVEIGLSPMRSGDEQLVQAVIIDISHRKAAERRLRDQADQLAVANRYKSEFLANMSHELRTPLNSILILSDQLRQNSAGNLNEKQVRHADIIHRAGHELLQLINDVLDLAKIESGHMQLKLEPLNLRELLTEQEISLRPMAEQKGLQLKVVVDPDVPLTLNSDRARLQQILRNLLTNALKFTEQGEVELLVSCRSLDDGATQALQLQVRDSGIGIAKDQHERIFQAFQQIDGSISRHYGGTGLGLAITRQLVEVLGGQVTVDSELGQGATFTVVLPIASTSGAAEPAPLQLQPQRRGRGPGLLIIEDDTDFASVVAEVGQSHGFTSLICNTGEQGLEALRREHFAAVILDILLPDISGWQIHRELRGDERHQGMPVIIISCVPQPHDWHDNGSRYLVKPVAQAELERIFIELARHEHNPLRLLLVETDPRRRVLIRDYFERLGYSVTLAATGDSARLAYAEQAFSVVVVDSELGDDHGLDLLDALERLRSLQGVTVLVNSREPLSESELQRLRRYSATELSKEEAIERLGALIRPEPAAPAPSAAASLQFAAPGQRVLLVDEDVRLIYSLTALLDELGLHVVPATSVEEALQRFDEDAFDLVVLDMGLPGAEGPELARRLKSELDCKVPIVALVGANDEGARERCIAAGADEVLVKPVEATALRELLGRWLELLSDMDEAGKE</sequence>
<dbReference type="GO" id="GO:0005886">
    <property type="term" value="C:plasma membrane"/>
    <property type="evidence" value="ECO:0007669"/>
    <property type="project" value="TreeGrafter"/>
</dbReference>
<feature type="domain" description="Response regulatory" evidence="13">
    <location>
        <begin position="977"/>
        <end position="1093"/>
    </location>
</feature>
<feature type="domain" description="PAS" evidence="14">
    <location>
        <begin position="465"/>
        <end position="534"/>
    </location>
</feature>
<feature type="modified residue" description="4-aspartylphosphate" evidence="10">
    <location>
        <position position="906"/>
    </location>
</feature>
<dbReference type="Proteomes" id="UP000025238">
    <property type="component" value="Chromosome"/>
</dbReference>
<keyword evidence="5" id="KW-0808">Transferase</keyword>
<dbReference type="SUPFAM" id="SSF55874">
    <property type="entry name" value="ATPase domain of HSP90 chaperone/DNA topoisomerase II/histidine kinase"/>
    <property type="match status" value="1"/>
</dbReference>
<dbReference type="InterPro" id="IPR004358">
    <property type="entry name" value="Sig_transdc_His_kin-like_C"/>
</dbReference>
<dbReference type="OrthoDB" id="9810730at2"/>
<dbReference type="CDD" id="cd00130">
    <property type="entry name" value="PAS"/>
    <property type="match status" value="2"/>
</dbReference>
<evidence type="ECO:0000259" key="15">
    <source>
        <dbReference type="PROSITE" id="PS50113"/>
    </source>
</evidence>
<dbReference type="CDD" id="cd17546">
    <property type="entry name" value="REC_hyHK_CKI1_RcsC-like"/>
    <property type="match status" value="1"/>
</dbReference>
<organism evidence="17 18">
    <name type="scientific">Stutzerimonas stutzeri</name>
    <name type="common">Pseudomonas stutzeri</name>
    <dbReference type="NCBI Taxonomy" id="316"/>
    <lineage>
        <taxon>Bacteria</taxon>
        <taxon>Pseudomonadati</taxon>
        <taxon>Pseudomonadota</taxon>
        <taxon>Gammaproteobacteria</taxon>
        <taxon>Pseudomonadales</taxon>
        <taxon>Pseudomonadaceae</taxon>
        <taxon>Stutzerimonas</taxon>
    </lineage>
</organism>
<dbReference type="GO" id="GO:0006355">
    <property type="term" value="P:regulation of DNA-templated transcription"/>
    <property type="evidence" value="ECO:0007669"/>
    <property type="project" value="InterPro"/>
</dbReference>